<dbReference type="OrthoDB" id="5818879at2759"/>
<keyword evidence="1" id="KW-1133">Transmembrane helix</keyword>
<dbReference type="Gene3D" id="2.70.170.10">
    <property type="entry name" value="Neurotransmitter-gated ion-channel ligand-binding domain"/>
    <property type="match status" value="1"/>
</dbReference>
<dbReference type="GO" id="GO:0005230">
    <property type="term" value="F:extracellular ligand-gated monoatomic ion channel activity"/>
    <property type="evidence" value="ECO:0007669"/>
    <property type="project" value="InterPro"/>
</dbReference>
<dbReference type="InterPro" id="IPR036734">
    <property type="entry name" value="Neur_chan_lig-bd_sf"/>
</dbReference>
<evidence type="ECO:0000259" key="2">
    <source>
        <dbReference type="Pfam" id="PF02931"/>
    </source>
</evidence>
<keyword evidence="1" id="KW-0812">Transmembrane</keyword>
<dbReference type="GO" id="GO:0016020">
    <property type="term" value="C:membrane"/>
    <property type="evidence" value="ECO:0007669"/>
    <property type="project" value="InterPro"/>
</dbReference>
<feature type="transmembrane region" description="Helical" evidence="1">
    <location>
        <begin position="286"/>
        <end position="305"/>
    </location>
</feature>
<reference evidence="4" key="1">
    <citation type="journal article" date="2015" name="Nat. Genet.">
        <title>The genome and transcriptome of the zoonotic hookworm Ancylostoma ceylanicum identify infection-specific gene families.</title>
        <authorList>
            <person name="Schwarz E.M."/>
            <person name="Hu Y."/>
            <person name="Antoshechkin I."/>
            <person name="Miller M.M."/>
            <person name="Sternberg P.W."/>
            <person name="Aroian R.V."/>
        </authorList>
    </citation>
    <scope>NUCLEOTIDE SEQUENCE</scope>
    <source>
        <strain evidence="4">HY135</strain>
    </source>
</reference>
<dbReference type="AlphaFoldDB" id="A0A016V1H6"/>
<feature type="domain" description="Neurotransmitter-gated ion-channel ligand-binding" evidence="2">
    <location>
        <begin position="28"/>
        <end position="200"/>
    </location>
</feature>
<organism evidence="3 4">
    <name type="scientific">Ancylostoma ceylanicum</name>
    <dbReference type="NCBI Taxonomy" id="53326"/>
    <lineage>
        <taxon>Eukaryota</taxon>
        <taxon>Metazoa</taxon>
        <taxon>Ecdysozoa</taxon>
        <taxon>Nematoda</taxon>
        <taxon>Chromadorea</taxon>
        <taxon>Rhabditida</taxon>
        <taxon>Rhabditina</taxon>
        <taxon>Rhabditomorpha</taxon>
        <taxon>Strongyloidea</taxon>
        <taxon>Ancylostomatidae</taxon>
        <taxon>Ancylostomatinae</taxon>
        <taxon>Ancylostoma</taxon>
    </lineage>
</organism>
<dbReference type="EMBL" id="JARK01001357">
    <property type="protein sequence ID" value="EYC20543.1"/>
    <property type="molecule type" value="Genomic_DNA"/>
</dbReference>
<evidence type="ECO:0000256" key="1">
    <source>
        <dbReference type="SAM" id="Phobius"/>
    </source>
</evidence>
<feature type="transmembrane region" description="Helical" evidence="1">
    <location>
        <begin position="317"/>
        <end position="335"/>
    </location>
</feature>
<dbReference type="Pfam" id="PF02931">
    <property type="entry name" value="Neur_chan_LBD"/>
    <property type="match status" value="1"/>
</dbReference>
<keyword evidence="4" id="KW-1185">Reference proteome</keyword>
<keyword evidence="1" id="KW-0472">Membrane</keyword>
<comment type="caution">
    <text evidence="3">The sequence shown here is derived from an EMBL/GenBank/DDBJ whole genome shotgun (WGS) entry which is preliminary data.</text>
</comment>
<feature type="transmembrane region" description="Helical" evidence="1">
    <location>
        <begin position="233"/>
        <end position="254"/>
    </location>
</feature>
<evidence type="ECO:0000313" key="4">
    <source>
        <dbReference type="Proteomes" id="UP000024635"/>
    </source>
</evidence>
<dbReference type="InterPro" id="IPR006202">
    <property type="entry name" value="Neur_chan_lig-bd"/>
</dbReference>
<proteinExistence type="predicted"/>
<name>A0A016V1H6_9BILA</name>
<dbReference type="Proteomes" id="UP000024635">
    <property type="component" value="Unassembled WGS sequence"/>
</dbReference>
<gene>
    <name evidence="3" type="primary">Acey_s0021.g268</name>
    <name evidence="3" type="ORF">Y032_0021g268</name>
</gene>
<feature type="transmembrane region" description="Helical" evidence="1">
    <location>
        <begin position="261"/>
        <end position="280"/>
    </location>
</feature>
<accession>A0A016V1H6</accession>
<dbReference type="SUPFAM" id="SSF63712">
    <property type="entry name" value="Nicotinic receptor ligand binding domain-like"/>
    <property type="match status" value="1"/>
</dbReference>
<protein>
    <recommendedName>
        <fullName evidence="2">Neurotransmitter-gated ion-channel ligand-binding domain-containing protein</fullName>
    </recommendedName>
</protein>
<sequence>MLLILAWIGAAIADIPKSLLVLNRSYPPKRPVDVRFKIDVHQTYMDFTSATLYVHGTATLSWTDTRRSWVPSDGQNTFNLDAALTPGDFRKVYSKLWIPSIKNNFKLLTFKSTSNLFSERLVFTSYGGISHEFRFLLMVSCLITDINYPYDVYECYEKFAEYEMNSTIRYTYAPNTKKFMTVSENAYRTGHKITNYTSYKYVQDLERFDRNLRGLYPECIDIGFTVQRNQPRVVVNLIVPIYCVTFMDAFIYVFGYGMQRAYLLPVYATFFTDVSSIYTIRQLPHIARWFFARLFSTSACLIALLFTKELARCSRRFIAIVATTVIFYGIFSIPYDIFRSS</sequence>
<evidence type="ECO:0000313" key="3">
    <source>
        <dbReference type="EMBL" id="EYC20543.1"/>
    </source>
</evidence>